<dbReference type="AlphaFoldDB" id="A0A4U0WFF9"/>
<sequence length="120" mass="12699">MKSAALEYFNDILHVRSSSVSSATVSVARCKLLAQYGVVKVIDTAKAELDERNGGGELENAATGSAALELPPTTELTTMALGHRKSYRMSQRKVVEGSVGEPVVWVQPPTLRGLGAGSAR</sequence>
<gene>
    <name evidence="1" type="ORF">B0A55_12772</name>
</gene>
<reference evidence="1 2" key="1">
    <citation type="submission" date="2017-03" db="EMBL/GenBank/DDBJ databases">
        <title>Genomes of endolithic fungi from Antarctica.</title>
        <authorList>
            <person name="Coleine C."/>
            <person name="Masonjones S."/>
            <person name="Stajich J.E."/>
        </authorList>
    </citation>
    <scope>NUCLEOTIDE SEQUENCE [LARGE SCALE GENOMIC DNA]</scope>
    <source>
        <strain evidence="1 2">CCFEE 5184</strain>
    </source>
</reference>
<name>A0A4U0WFF9_9PEZI</name>
<keyword evidence="2" id="KW-1185">Reference proteome</keyword>
<proteinExistence type="predicted"/>
<accession>A0A4U0WFF9</accession>
<dbReference type="Proteomes" id="UP000309340">
    <property type="component" value="Unassembled WGS sequence"/>
</dbReference>
<dbReference type="OrthoDB" id="10332433at2759"/>
<protein>
    <submittedName>
        <fullName evidence="1">Uncharacterized protein</fullName>
    </submittedName>
</protein>
<organism evidence="1 2">
    <name type="scientific">Friedmanniomyces simplex</name>
    <dbReference type="NCBI Taxonomy" id="329884"/>
    <lineage>
        <taxon>Eukaryota</taxon>
        <taxon>Fungi</taxon>
        <taxon>Dikarya</taxon>
        <taxon>Ascomycota</taxon>
        <taxon>Pezizomycotina</taxon>
        <taxon>Dothideomycetes</taxon>
        <taxon>Dothideomycetidae</taxon>
        <taxon>Mycosphaerellales</taxon>
        <taxon>Teratosphaeriaceae</taxon>
        <taxon>Friedmanniomyces</taxon>
    </lineage>
</organism>
<evidence type="ECO:0000313" key="2">
    <source>
        <dbReference type="Proteomes" id="UP000309340"/>
    </source>
</evidence>
<evidence type="ECO:0000313" key="1">
    <source>
        <dbReference type="EMBL" id="TKA61552.1"/>
    </source>
</evidence>
<dbReference type="EMBL" id="NAJQ01001205">
    <property type="protein sequence ID" value="TKA61552.1"/>
    <property type="molecule type" value="Genomic_DNA"/>
</dbReference>
<comment type="caution">
    <text evidence="1">The sequence shown here is derived from an EMBL/GenBank/DDBJ whole genome shotgun (WGS) entry which is preliminary data.</text>
</comment>